<keyword evidence="1" id="KW-0812">Transmembrane</keyword>
<feature type="transmembrane region" description="Helical" evidence="1">
    <location>
        <begin position="66"/>
        <end position="90"/>
    </location>
</feature>
<feature type="non-terminal residue" evidence="2">
    <location>
        <position position="234"/>
    </location>
</feature>
<proteinExistence type="predicted"/>
<feature type="transmembrane region" description="Helical" evidence="1">
    <location>
        <begin position="162"/>
        <end position="184"/>
    </location>
</feature>
<feature type="transmembrane region" description="Helical" evidence="1">
    <location>
        <begin position="127"/>
        <end position="150"/>
    </location>
</feature>
<dbReference type="Proteomes" id="UP000054359">
    <property type="component" value="Unassembled WGS sequence"/>
</dbReference>
<protein>
    <submittedName>
        <fullName evidence="2">Uncharacterized protein</fullName>
    </submittedName>
</protein>
<reference evidence="2 3" key="1">
    <citation type="submission" date="2013-11" db="EMBL/GenBank/DDBJ databases">
        <title>Genome sequencing of Stegodyphus mimosarum.</title>
        <authorList>
            <person name="Bechsgaard J."/>
        </authorList>
    </citation>
    <scope>NUCLEOTIDE SEQUENCE [LARGE SCALE GENOMIC DNA]</scope>
</reference>
<keyword evidence="1" id="KW-1133">Transmembrane helix</keyword>
<gene>
    <name evidence="2" type="ORF">X975_08904</name>
</gene>
<accession>A0A087UCE8</accession>
<feature type="transmembrane region" description="Helical" evidence="1">
    <location>
        <begin position="102"/>
        <end position="121"/>
    </location>
</feature>
<feature type="transmembrane region" description="Helical" evidence="1">
    <location>
        <begin position="190"/>
        <end position="210"/>
    </location>
</feature>
<dbReference type="AlphaFoldDB" id="A0A087UCE8"/>
<keyword evidence="3" id="KW-1185">Reference proteome</keyword>
<dbReference type="EMBL" id="KK119200">
    <property type="protein sequence ID" value="KFM75037.1"/>
    <property type="molecule type" value="Genomic_DNA"/>
</dbReference>
<keyword evidence="1" id="KW-0472">Membrane</keyword>
<organism evidence="2 3">
    <name type="scientific">Stegodyphus mimosarum</name>
    <name type="common">African social velvet spider</name>
    <dbReference type="NCBI Taxonomy" id="407821"/>
    <lineage>
        <taxon>Eukaryota</taxon>
        <taxon>Metazoa</taxon>
        <taxon>Ecdysozoa</taxon>
        <taxon>Arthropoda</taxon>
        <taxon>Chelicerata</taxon>
        <taxon>Arachnida</taxon>
        <taxon>Araneae</taxon>
        <taxon>Araneomorphae</taxon>
        <taxon>Entelegynae</taxon>
        <taxon>Eresoidea</taxon>
        <taxon>Eresidae</taxon>
        <taxon>Stegodyphus</taxon>
    </lineage>
</organism>
<evidence type="ECO:0000256" key="1">
    <source>
        <dbReference type="SAM" id="Phobius"/>
    </source>
</evidence>
<evidence type="ECO:0000313" key="2">
    <source>
        <dbReference type="EMBL" id="KFM75037.1"/>
    </source>
</evidence>
<evidence type="ECO:0000313" key="3">
    <source>
        <dbReference type="Proteomes" id="UP000054359"/>
    </source>
</evidence>
<sequence>MTTIFSYSQNVTMSFRSNFFDLVFAVDNWSSVSVSSGCSLGVDNGGRSVTVDSGCNMDHLGVSATVFSVSGGIVSSDSISLSSILVVSAISVMSSTGVCSKIVVCFLVVNAIASLVCAIVGNNSMMSGFLVISVSFFVASSLVLGVSSYITVFSILGSLGTISIMSSICSDIVLCLGCVGLVSITSMISIVGLSVSSISGIVLSMGAISVTSRRGSIGWGGMVDGGHWVRFSGF</sequence>
<name>A0A087UCE8_STEMI</name>